<dbReference type="EMBL" id="MU001937">
    <property type="protein sequence ID" value="KAF2793229.1"/>
    <property type="molecule type" value="Genomic_DNA"/>
</dbReference>
<accession>A0A6A6X9Y5</accession>
<dbReference type="Proteomes" id="UP000799757">
    <property type="component" value="Unassembled WGS sequence"/>
</dbReference>
<dbReference type="AlphaFoldDB" id="A0A6A6X9Y5"/>
<proteinExistence type="predicted"/>
<evidence type="ECO:0000256" key="1">
    <source>
        <dbReference type="SAM" id="MobiDB-lite"/>
    </source>
</evidence>
<keyword evidence="3" id="KW-1185">Reference proteome</keyword>
<organism evidence="2 3">
    <name type="scientific">Melanomma pulvis-pyrius CBS 109.77</name>
    <dbReference type="NCBI Taxonomy" id="1314802"/>
    <lineage>
        <taxon>Eukaryota</taxon>
        <taxon>Fungi</taxon>
        <taxon>Dikarya</taxon>
        <taxon>Ascomycota</taxon>
        <taxon>Pezizomycotina</taxon>
        <taxon>Dothideomycetes</taxon>
        <taxon>Pleosporomycetidae</taxon>
        <taxon>Pleosporales</taxon>
        <taxon>Melanommataceae</taxon>
        <taxon>Melanomma</taxon>
    </lineage>
</organism>
<feature type="region of interest" description="Disordered" evidence="1">
    <location>
        <begin position="94"/>
        <end position="131"/>
    </location>
</feature>
<name>A0A6A6X9Y5_9PLEO</name>
<feature type="compositionally biased region" description="Basic and acidic residues" evidence="1">
    <location>
        <begin position="30"/>
        <end position="42"/>
    </location>
</feature>
<feature type="region of interest" description="Disordered" evidence="1">
    <location>
        <begin position="191"/>
        <end position="223"/>
    </location>
</feature>
<sequence>MAVKTVWVVVIRQMACLPDWKMGSVEVKRERKFSQRSTEDARPPSASSSRERVLPALSRTPVASVVPLLQAGLQALCALLSTLPLRTIRPHYGAMAPTQVPTPQRRQSSSRFLPSPGYTDFVSSPGHARSGQSIEATMLEAMPSRKRPLHGRAFPRRADSAAATRWPCVVPALREHKTVSERYQLKRLSWPHRDSCSKQQPLRRTAREAGRKQPRPALSKRANHTRVAATTAYTLQHRVMMVKQGAMGAFQACCSRCLSVARVDCPRAALVTQRRTRNAALEGGRMQSKGERNAWARSGDDEVTGLAGVAGFAGLRQPSRRGPGGACRNRQGTGRATPTAPVPGHSLRQRPGCVPRHRRPRPVSAPNTASSRLSLSTPSRPPPRHVLIYNFVSHPARSFLARPRSSASVLPLPRPLPYLIPPAAAHSSRYAATTALLLPLPNEATTTRPNPHHPPSRHLLHSPSPLRAPLYLARRPPSVHAGLCIDVIQRKAHCWPSSDILTTALAPVLPSML</sequence>
<reference evidence="2" key="1">
    <citation type="journal article" date="2020" name="Stud. Mycol.">
        <title>101 Dothideomycetes genomes: a test case for predicting lifestyles and emergence of pathogens.</title>
        <authorList>
            <person name="Haridas S."/>
            <person name="Albert R."/>
            <person name="Binder M."/>
            <person name="Bloem J."/>
            <person name="Labutti K."/>
            <person name="Salamov A."/>
            <person name="Andreopoulos B."/>
            <person name="Baker S."/>
            <person name="Barry K."/>
            <person name="Bills G."/>
            <person name="Bluhm B."/>
            <person name="Cannon C."/>
            <person name="Castanera R."/>
            <person name="Culley D."/>
            <person name="Daum C."/>
            <person name="Ezra D."/>
            <person name="Gonzalez J."/>
            <person name="Henrissat B."/>
            <person name="Kuo A."/>
            <person name="Liang C."/>
            <person name="Lipzen A."/>
            <person name="Lutzoni F."/>
            <person name="Magnuson J."/>
            <person name="Mondo S."/>
            <person name="Nolan M."/>
            <person name="Ohm R."/>
            <person name="Pangilinan J."/>
            <person name="Park H.-J."/>
            <person name="Ramirez L."/>
            <person name="Alfaro M."/>
            <person name="Sun H."/>
            <person name="Tritt A."/>
            <person name="Yoshinaga Y."/>
            <person name="Zwiers L.-H."/>
            <person name="Turgeon B."/>
            <person name="Goodwin S."/>
            <person name="Spatafora J."/>
            <person name="Crous P."/>
            <person name="Grigoriev I."/>
        </authorList>
    </citation>
    <scope>NUCLEOTIDE SEQUENCE</scope>
    <source>
        <strain evidence="2">CBS 109.77</strain>
    </source>
</reference>
<feature type="region of interest" description="Disordered" evidence="1">
    <location>
        <begin position="30"/>
        <end position="53"/>
    </location>
</feature>
<evidence type="ECO:0000313" key="3">
    <source>
        <dbReference type="Proteomes" id="UP000799757"/>
    </source>
</evidence>
<gene>
    <name evidence="2" type="ORF">K505DRAFT_386159</name>
</gene>
<protein>
    <submittedName>
        <fullName evidence="2">Uncharacterized protein</fullName>
    </submittedName>
</protein>
<feature type="region of interest" description="Disordered" evidence="1">
    <location>
        <begin position="313"/>
        <end position="381"/>
    </location>
</feature>
<evidence type="ECO:0000313" key="2">
    <source>
        <dbReference type="EMBL" id="KAF2793229.1"/>
    </source>
</evidence>
<feature type="compositionally biased region" description="Polar residues" evidence="1">
    <location>
        <begin position="99"/>
        <end position="112"/>
    </location>
</feature>